<dbReference type="InterPro" id="IPR000652">
    <property type="entry name" value="Triosephosphate_isomerase"/>
</dbReference>
<sequence length="276" mass="29575">MSEENLKPLVIGNWKTYVSREASAGVLAELAEVPHPKDVEIVVCPAHAFLSEAAAPLLANGYVLGGQSCSLDPDIPDAVDVPASALVDAGCKYVVVGHAERRRMFNEAEHQIAHKVQQAIQSGLTPVLCIGEDADQRRSNQTTKVLQQQLQQAVALFGADWSRMILVYQPQWALDGSTVISVIQLAGTIRVLRQLLQELHEDNGVGFPQRILYGGSVDEHNAASLMIGAEIDGVLVGRASNPAERFLQICLEVSLAARIGAYHGPRHAPLANGAAA</sequence>
<proteinExistence type="inferred from homology"/>
<dbReference type="EC" id="5.3.1.1" evidence="3"/>
<dbReference type="GO" id="GO:0006094">
    <property type="term" value="P:gluconeogenesis"/>
    <property type="evidence" value="ECO:0007669"/>
    <property type="project" value="UniProtKB-UniPathway"/>
</dbReference>
<dbReference type="GO" id="GO:0005829">
    <property type="term" value="C:cytosol"/>
    <property type="evidence" value="ECO:0007669"/>
    <property type="project" value="TreeGrafter"/>
</dbReference>
<dbReference type="EMBL" id="JACHHN010000002">
    <property type="protein sequence ID" value="MBB5190200.1"/>
    <property type="molecule type" value="Genomic_DNA"/>
</dbReference>
<dbReference type="PROSITE" id="PS51440">
    <property type="entry name" value="TIM_2"/>
    <property type="match status" value="1"/>
</dbReference>
<reference evidence="4 5" key="1">
    <citation type="submission" date="2020-08" db="EMBL/GenBank/DDBJ databases">
        <title>Genomic Encyclopedia of Type Strains, Phase IV (KMG-IV): sequencing the most valuable type-strain genomes for metagenomic binning, comparative biology and taxonomic classification.</title>
        <authorList>
            <person name="Goeker M."/>
        </authorList>
    </citation>
    <scope>NUCLEOTIDE SEQUENCE [LARGE SCALE GENOMIC DNA]</scope>
    <source>
        <strain evidence="4 5">DSM 18233</strain>
    </source>
</reference>
<dbReference type="InterPro" id="IPR013785">
    <property type="entry name" value="Aldolase_TIM"/>
</dbReference>
<dbReference type="CDD" id="cd00311">
    <property type="entry name" value="TIM"/>
    <property type="match status" value="1"/>
</dbReference>
<dbReference type="GO" id="GO:0006096">
    <property type="term" value="P:glycolytic process"/>
    <property type="evidence" value="ECO:0007669"/>
    <property type="project" value="UniProtKB-UniPathway"/>
</dbReference>
<comment type="subcellular location">
    <subcellularLocation>
        <location evidence="3">Cytoplasm</location>
    </subcellularLocation>
</comment>
<dbReference type="SUPFAM" id="SSF51351">
    <property type="entry name" value="Triosephosphate isomerase (TIM)"/>
    <property type="match status" value="1"/>
</dbReference>
<dbReference type="GO" id="GO:0004807">
    <property type="term" value="F:triose-phosphate isomerase activity"/>
    <property type="evidence" value="ECO:0007669"/>
    <property type="project" value="UniProtKB-EC"/>
</dbReference>
<accession>A0A840RCW5</accession>
<comment type="catalytic activity">
    <reaction evidence="3">
        <text>D-glyceraldehyde 3-phosphate = dihydroxyacetone phosphate</text>
        <dbReference type="Rhea" id="RHEA:18585"/>
        <dbReference type="ChEBI" id="CHEBI:57642"/>
        <dbReference type="ChEBI" id="CHEBI:59776"/>
        <dbReference type="EC" id="5.3.1.1"/>
    </reaction>
</comment>
<dbReference type="UniPathway" id="UPA00138"/>
<comment type="subunit">
    <text evidence="3">Homodimer.</text>
</comment>
<dbReference type="Proteomes" id="UP000543030">
    <property type="component" value="Unassembled WGS sequence"/>
</dbReference>
<comment type="caution">
    <text evidence="4">The sequence shown here is derived from an EMBL/GenBank/DDBJ whole genome shotgun (WGS) entry which is preliminary data.</text>
</comment>
<keyword evidence="5" id="KW-1185">Reference proteome</keyword>
<dbReference type="GO" id="GO:0019563">
    <property type="term" value="P:glycerol catabolic process"/>
    <property type="evidence" value="ECO:0007669"/>
    <property type="project" value="TreeGrafter"/>
</dbReference>
<evidence type="ECO:0000256" key="1">
    <source>
        <dbReference type="ARBA" id="ARBA00007422"/>
    </source>
</evidence>
<evidence type="ECO:0000313" key="4">
    <source>
        <dbReference type="EMBL" id="MBB5190200.1"/>
    </source>
</evidence>
<keyword evidence="2 3" id="KW-0413">Isomerase</keyword>
<evidence type="ECO:0000313" key="5">
    <source>
        <dbReference type="Proteomes" id="UP000543030"/>
    </source>
</evidence>
<keyword evidence="3" id="KW-0312">Gluconeogenesis</keyword>
<evidence type="ECO:0000256" key="3">
    <source>
        <dbReference type="RuleBase" id="RU363013"/>
    </source>
</evidence>
<keyword evidence="3" id="KW-0963">Cytoplasm</keyword>
<protein>
    <recommendedName>
        <fullName evidence="3">Triosephosphate isomerase</fullName>
        <ecNumber evidence="3">5.3.1.1</ecNumber>
    </recommendedName>
</protein>
<organism evidence="4 5">
    <name type="scientific">Silvimonas terrae</name>
    <dbReference type="NCBI Taxonomy" id="300266"/>
    <lineage>
        <taxon>Bacteria</taxon>
        <taxon>Pseudomonadati</taxon>
        <taxon>Pseudomonadota</taxon>
        <taxon>Betaproteobacteria</taxon>
        <taxon>Neisseriales</taxon>
        <taxon>Chitinibacteraceae</taxon>
        <taxon>Silvimonas</taxon>
    </lineage>
</organism>
<dbReference type="InterPro" id="IPR035990">
    <property type="entry name" value="TIM_sf"/>
</dbReference>
<dbReference type="Gene3D" id="3.20.20.70">
    <property type="entry name" value="Aldolase class I"/>
    <property type="match status" value="1"/>
</dbReference>
<dbReference type="RefSeq" id="WP_184098064.1">
    <property type="nucleotide sequence ID" value="NZ_JACHHN010000002.1"/>
</dbReference>
<name>A0A840RCW5_9NEIS</name>
<evidence type="ECO:0000256" key="2">
    <source>
        <dbReference type="ARBA" id="ARBA00023235"/>
    </source>
</evidence>
<dbReference type="AlphaFoldDB" id="A0A840RCW5"/>
<dbReference type="PANTHER" id="PTHR21139">
    <property type="entry name" value="TRIOSEPHOSPHATE ISOMERASE"/>
    <property type="match status" value="1"/>
</dbReference>
<dbReference type="UniPathway" id="UPA00109">
    <property type="reaction ID" value="UER00189"/>
</dbReference>
<dbReference type="GO" id="GO:0046166">
    <property type="term" value="P:glyceraldehyde-3-phosphate biosynthetic process"/>
    <property type="evidence" value="ECO:0007669"/>
    <property type="project" value="TreeGrafter"/>
</dbReference>
<keyword evidence="3" id="KW-0324">Glycolysis</keyword>
<comment type="pathway">
    <text evidence="3">Carbohydrate biosynthesis; gluconeogenesis.</text>
</comment>
<comment type="similarity">
    <text evidence="1 3">Belongs to the triosephosphate isomerase family.</text>
</comment>
<dbReference type="Pfam" id="PF00121">
    <property type="entry name" value="TIM"/>
    <property type="match status" value="1"/>
</dbReference>
<gene>
    <name evidence="4" type="ORF">HNQ50_000922</name>
</gene>
<dbReference type="PANTHER" id="PTHR21139:SF42">
    <property type="entry name" value="TRIOSEPHOSPHATE ISOMERASE"/>
    <property type="match status" value="1"/>
</dbReference>
<comment type="pathway">
    <text evidence="3">Carbohydrate degradation; glycolysis; D-glyceraldehyde 3-phosphate from glycerone phosphate: step 1/1.</text>
</comment>